<dbReference type="EMBL" id="WHWC01000008">
    <property type="protein sequence ID" value="KAG8377246.1"/>
    <property type="molecule type" value="Genomic_DNA"/>
</dbReference>
<comment type="caution">
    <text evidence="2">The sequence shown here is derived from an EMBL/GenBank/DDBJ whole genome shotgun (WGS) entry which is preliminary data.</text>
</comment>
<evidence type="ECO:0000313" key="2">
    <source>
        <dbReference type="EMBL" id="KAG8377246.1"/>
    </source>
</evidence>
<proteinExistence type="predicted"/>
<dbReference type="Proteomes" id="UP000826271">
    <property type="component" value="Unassembled WGS sequence"/>
</dbReference>
<reference evidence="2" key="1">
    <citation type="submission" date="2019-10" db="EMBL/GenBank/DDBJ databases">
        <authorList>
            <person name="Zhang R."/>
            <person name="Pan Y."/>
            <person name="Wang J."/>
            <person name="Ma R."/>
            <person name="Yu S."/>
        </authorList>
    </citation>
    <scope>NUCLEOTIDE SEQUENCE</scope>
    <source>
        <strain evidence="2">LA-IB0</strain>
        <tissue evidence="2">Leaf</tissue>
    </source>
</reference>
<protein>
    <submittedName>
        <fullName evidence="2">Uncharacterized protein</fullName>
    </submittedName>
</protein>
<evidence type="ECO:0000256" key="1">
    <source>
        <dbReference type="SAM" id="SignalP"/>
    </source>
</evidence>
<evidence type="ECO:0000313" key="3">
    <source>
        <dbReference type="Proteomes" id="UP000826271"/>
    </source>
</evidence>
<accession>A0AAV6X229</accession>
<dbReference type="AlphaFoldDB" id="A0AAV6X229"/>
<name>A0AAV6X229_9LAMI</name>
<feature type="signal peptide" evidence="1">
    <location>
        <begin position="1"/>
        <end position="20"/>
    </location>
</feature>
<feature type="chain" id="PRO_5043731196" evidence="1">
    <location>
        <begin position="21"/>
        <end position="86"/>
    </location>
</feature>
<sequence>MAGLRIISAVILAAVMEAAASEVVAEAVERNSNLHCMPDCYFDCMQIKIFSEAECKRECILSCARNVLKKASEDNHDSNNFFPLSI</sequence>
<keyword evidence="3" id="KW-1185">Reference proteome</keyword>
<organism evidence="2 3">
    <name type="scientific">Buddleja alternifolia</name>
    <dbReference type="NCBI Taxonomy" id="168488"/>
    <lineage>
        <taxon>Eukaryota</taxon>
        <taxon>Viridiplantae</taxon>
        <taxon>Streptophyta</taxon>
        <taxon>Embryophyta</taxon>
        <taxon>Tracheophyta</taxon>
        <taxon>Spermatophyta</taxon>
        <taxon>Magnoliopsida</taxon>
        <taxon>eudicotyledons</taxon>
        <taxon>Gunneridae</taxon>
        <taxon>Pentapetalae</taxon>
        <taxon>asterids</taxon>
        <taxon>lamiids</taxon>
        <taxon>Lamiales</taxon>
        <taxon>Scrophulariaceae</taxon>
        <taxon>Buddlejeae</taxon>
        <taxon>Buddleja</taxon>
    </lineage>
</organism>
<keyword evidence="1" id="KW-0732">Signal</keyword>
<gene>
    <name evidence="2" type="ORF">BUALT_Bualt08G0008300</name>
</gene>